<reference evidence="2" key="1">
    <citation type="submission" date="2022-02" db="EMBL/GenBank/DDBJ databases">
        <authorList>
            <person name="Henning P.M."/>
            <person name="McCubbin A.G."/>
            <person name="Shore J.S."/>
        </authorList>
    </citation>
    <scope>NUCLEOTIDE SEQUENCE</scope>
    <source>
        <strain evidence="2">F60SS</strain>
        <tissue evidence="2">Leaves</tissue>
    </source>
</reference>
<accession>A0A9Q0G5W9</accession>
<feature type="region of interest" description="Disordered" evidence="1">
    <location>
        <begin position="7"/>
        <end position="35"/>
    </location>
</feature>
<organism evidence="2 3">
    <name type="scientific">Turnera subulata</name>
    <dbReference type="NCBI Taxonomy" id="218843"/>
    <lineage>
        <taxon>Eukaryota</taxon>
        <taxon>Viridiplantae</taxon>
        <taxon>Streptophyta</taxon>
        <taxon>Embryophyta</taxon>
        <taxon>Tracheophyta</taxon>
        <taxon>Spermatophyta</taxon>
        <taxon>Magnoliopsida</taxon>
        <taxon>eudicotyledons</taxon>
        <taxon>Gunneridae</taxon>
        <taxon>Pentapetalae</taxon>
        <taxon>rosids</taxon>
        <taxon>fabids</taxon>
        <taxon>Malpighiales</taxon>
        <taxon>Passifloraceae</taxon>
        <taxon>Turnera</taxon>
    </lineage>
</organism>
<evidence type="ECO:0000313" key="3">
    <source>
        <dbReference type="Proteomes" id="UP001141552"/>
    </source>
</evidence>
<dbReference type="AlphaFoldDB" id="A0A9Q0G5W9"/>
<dbReference type="EMBL" id="JAKUCV010002334">
    <property type="protein sequence ID" value="KAJ4843005.1"/>
    <property type="molecule type" value="Genomic_DNA"/>
</dbReference>
<proteinExistence type="predicted"/>
<sequence length="119" mass="12420">MLLTVEVCQRPPPPRGLPASTAEDTNNDSHPRSDGHSFPLRLYFTPLIKSHALLAVGMVTTGALVMAVGACDEAALDGGLQWGARQILGGGPLQGLTADSDWPPAIPSLVVVVESLVLQ</sequence>
<name>A0A9Q0G5W9_9ROSI</name>
<evidence type="ECO:0000256" key="1">
    <source>
        <dbReference type="SAM" id="MobiDB-lite"/>
    </source>
</evidence>
<dbReference type="Proteomes" id="UP001141552">
    <property type="component" value="Unassembled WGS sequence"/>
</dbReference>
<keyword evidence="3" id="KW-1185">Reference proteome</keyword>
<comment type="caution">
    <text evidence="2">The sequence shown here is derived from an EMBL/GenBank/DDBJ whole genome shotgun (WGS) entry which is preliminary data.</text>
</comment>
<protein>
    <submittedName>
        <fullName evidence="2">Uncharacterized protein</fullName>
    </submittedName>
</protein>
<evidence type="ECO:0000313" key="2">
    <source>
        <dbReference type="EMBL" id="KAJ4843005.1"/>
    </source>
</evidence>
<reference evidence="2" key="2">
    <citation type="journal article" date="2023" name="Plants (Basel)">
        <title>Annotation of the Turnera subulata (Passifloraceae) Draft Genome Reveals the S-Locus Evolved after the Divergence of Turneroideae from Passifloroideae in a Stepwise Manner.</title>
        <authorList>
            <person name="Henning P.M."/>
            <person name="Roalson E.H."/>
            <person name="Mir W."/>
            <person name="McCubbin A.G."/>
            <person name="Shore J.S."/>
        </authorList>
    </citation>
    <scope>NUCLEOTIDE SEQUENCE</scope>
    <source>
        <strain evidence="2">F60SS</strain>
    </source>
</reference>
<gene>
    <name evidence="2" type="ORF">Tsubulata_005379</name>
</gene>